<dbReference type="OrthoDB" id="9769653at2"/>
<evidence type="ECO:0000313" key="4">
    <source>
        <dbReference type="EMBL" id="RJF83485.1"/>
    </source>
</evidence>
<dbReference type="GO" id="GO:0016717">
    <property type="term" value="F:oxidoreductase activity, acting on paired donors, with oxidation of a pair of donors resulting in the reduction of molecular oxygen to two molecules of water"/>
    <property type="evidence" value="ECO:0007669"/>
    <property type="project" value="TreeGrafter"/>
</dbReference>
<dbReference type="EMBL" id="QYUL01000001">
    <property type="protein sequence ID" value="RJF83485.1"/>
    <property type="molecule type" value="Genomic_DNA"/>
</dbReference>
<evidence type="ECO:0000256" key="2">
    <source>
        <dbReference type="SAM" id="Phobius"/>
    </source>
</evidence>
<dbReference type="GO" id="GO:0016020">
    <property type="term" value="C:membrane"/>
    <property type="evidence" value="ECO:0007669"/>
    <property type="project" value="TreeGrafter"/>
</dbReference>
<evidence type="ECO:0000256" key="1">
    <source>
        <dbReference type="SAM" id="MobiDB-lite"/>
    </source>
</evidence>
<dbReference type="PANTHER" id="PTHR19353:SF73">
    <property type="entry name" value="FATTY ACID DESATURASE"/>
    <property type="match status" value="1"/>
</dbReference>
<feature type="region of interest" description="Disordered" evidence="1">
    <location>
        <begin position="1"/>
        <end position="22"/>
    </location>
</feature>
<feature type="transmembrane region" description="Helical" evidence="2">
    <location>
        <begin position="221"/>
        <end position="242"/>
    </location>
</feature>
<keyword evidence="2" id="KW-1133">Transmembrane helix</keyword>
<keyword evidence="2" id="KW-0472">Membrane</keyword>
<keyword evidence="5" id="KW-1185">Reference proteome</keyword>
<organism evidence="4 5">
    <name type="scientific">Azospirillum cavernae</name>
    <dbReference type="NCBI Taxonomy" id="2320860"/>
    <lineage>
        <taxon>Bacteria</taxon>
        <taxon>Pseudomonadati</taxon>
        <taxon>Pseudomonadota</taxon>
        <taxon>Alphaproteobacteria</taxon>
        <taxon>Rhodospirillales</taxon>
        <taxon>Azospirillaceae</taxon>
        <taxon>Azospirillum</taxon>
    </lineage>
</organism>
<protein>
    <submittedName>
        <fullName evidence="4">Fatty acid desaturase</fullName>
    </submittedName>
</protein>
<proteinExistence type="predicted"/>
<dbReference type="AlphaFoldDB" id="A0A418W0E5"/>
<dbReference type="Pfam" id="PF00487">
    <property type="entry name" value="FA_desaturase"/>
    <property type="match status" value="1"/>
</dbReference>
<feature type="transmembrane region" description="Helical" evidence="2">
    <location>
        <begin position="188"/>
        <end position="206"/>
    </location>
</feature>
<gene>
    <name evidence="4" type="ORF">D3877_02135</name>
</gene>
<evidence type="ECO:0000313" key="5">
    <source>
        <dbReference type="Proteomes" id="UP000283458"/>
    </source>
</evidence>
<dbReference type="CDD" id="cd03507">
    <property type="entry name" value="Delta12-FADS-like"/>
    <property type="match status" value="1"/>
</dbReference>
<sequence>MTVVAQAQTHGAPQSRTETLTPTTILSSAAPSGAAPSNAAKDRKAQARLWAERLADYKTPVARRSIGQLASTLLPLAGLVAAMGYALEVGYWLSLLLAVPAALFLTRLFVLQHDCGHGSFFKADWANNLVGRCLSVFTVTPYEVWRRDHAIHHATSGNLDKRGTGDINTLTVREYLALSRWQRFLYRAYRHPLVLFGIGPTLLFMWKFRFPLSGQERDVKAWISVLSTNVMIGGGLTLFMLAFGALQVLMIWAPVVILAATIGIWLFYVQHQFENVYWRKQKEWDFHEAAIEGCSFYDLPRWLHWMTGYIGYHHVHHLASRVPNYRLRDCHLAIQDFQKVAKLGIWESFATVKLALIDEDNQRMIGFRDLRAAA</sequence>
<feature type="domain" description="Fatty acid desaturase" evidence="3">
    <location>
        <begin position="92"/>
        <end position="346"/>
    </location>
</feature>
<dbReference type="PANTHER" id="PTHR19353">
    <property type="entry name" value="FATTY ACID DESATURASE 2"/>
    <property type="match status" value="1"/>
</dbReference>
<name>A0A418W0E5_9PROT</name>
<feature type="transmembrane region" description="Helical" evidence="2">
    <location>
        <begin position="66"/>
        <end position="85"/>
    </location>
</feature>
<feature type="transmembrane region" description="Helical" evidence="2">
    <location>
        <begin position="249"/>
        <end position="268"/>
    </location>
</feature>
<dbReference type="InterPro" id="IPR012171">
    <property type="entry name" value="Fatty_acid_desaturase"/>
</dbReference>
<evidence type="ECO:0000259" key="3">
    <source>
        <dbReference type="Pfam" id="PF00487"/>
    </source>
</evidence>
<comment type="caution">
    <text evidence="4">The sequence shown here is derived from an EMBL/GenBank/DDBJ whole genome shotgun (WGS) entry which is preliminary data.</text>
</comment>
<reference evidence="4 5" key="1">
    <citation type="submission" date="2018-09" db="EMBL/GenBank/DDBJ databases">
        <authorList>
            <person name="Zhu H."/>
        </authorList>
    </citation>
    <scope>NUCLEOTIDE SEQUENCE [LARGE SCALE GENOMIC DNA]</scope>
    <source>
        <strain evidence="4 5">K2W22B-5</strain>
    </source>
</reference>
<dbReference type="GO" id="GO:0006629">
    <property type="term" value="P:lipid metabolic process"/>
    <property type="evidence" value="ECO:0007669"/>
    <property type="project" value="InterPro"/>
</dbReference>
<dbReference type="RefSeq" id="WP_119829126.1">
    <property type="nucleotide sequence ID" value="NZ_QYUL01000001.1"/>
</dbReference>
<accession>A0A418W0E5</accession>
<keyword evidence="2" id="KW-0812">Transmembrane</keyword>
<feature type="transmembrane region" description="Helical" evidence="2">
    <location>
        <begin position="91"/>
        <end position="110"/>
    </location>
</feature>
<dbReference type="Proteomes" id="UP000283458">
    <property type="component" value="Unassembled WGS sequence"/>
</dbReference>
<dbReference type="InterPro" id="IPR005804">
    <property type="entry name" value="FA_desaturase_dom"/>
</dbReference>